<sequence length="402" mass="43923">MVKVLAINAGSSTLKWKLFEMPAEQVIAHGMIDRLGLADSVFTAKYGDGQVFKLTRDIKTHDLAATLLLEQLKDLGIIDHFEDIVGIGHRVVAGGEQFKDSVIITEETLSQIEDLAQYAPLHNPTQAYYIRVFQRLLPRVLQVAVFDTSLFAAMPKENFLYSIPYEYYEKYGARKYGAHGTSHRYVSARAAEILNRPLADLKLITLHLGSGASITAFNHGQAVDTSMGFTPLAGITMGTRSGDIDASLVAFLAEKKGATMAEMVDILNHKSGLLGLSELSPDQRDLEKAAPTNPLAKQALDIFVNRVVKYVGSYVATMNGLDALVFTAGSGENGIDLRQNIADQLAYFGVQVDPELNHVRGKEQIISPANAAVTSLVVPTNEELMIVRDIMRLGHRDPALQA</sequence>
<dbReference type="CDD" id="cd24010">
    <property type="entry name" value="ASKHA_NBD_AcK_PK"/>
    <property type="match status" value="1"/>
</dbReference>
<evidence type="ECO:0000256" key="4">
    <source>
        <dbReference type="ARBA" id="ARBA00022777"/>
    </source>
</evidence>
<keyword evidence="9" id="KW-1185">Reference proteome</keyword>
<accession>A0A0R1H103</accession>
<dbReference type="PANTHER" id="PTHR21060">
    <property type="entry name" value="ACETATE KINASE"/>
    <property type="match status" value="1"/>
</dbReference>
<name>A0A0R1H103_9LACO</name>
<feature type="binding site" evidence="6">
    <location>
        <position position="15"/>
    </location>
    <ligand>
        <name>ATP</name>
        <dbReference type="ChEBI" id="CHEBI:30616"/>
    </ligand>
</feature>
<dbReference type="GO" id="GO:0006085">
    <property type="term" value="P:acetyl-CoA biosynthetic process"/>
    <property type="evidence" value="ECO:0007669"/>
    <property type="project" value="UniProtKB-UniRule"/>
</dbReference>
<feature type="binding site" evidence="6">
    <location>
        <position position="90"/>
    </location>
    <ligand>
        <name>substrate</name>
    </ligand>
</feature>
<dbReference type="GO" id="GO:0006083">
    <property type="term" value="P:acetate metabolic process"/>
    <property type="evidence" value="ECO:0007669"/>
    <property type="project" value="TreeGrafter"/>
</dbReference>
<dbReference type="EMBL" id="AZDA01000021">
    <property type="protein sequence ID" value="KRK40160.1"/>
    <property type="molecule type" value="Genomic_DNA"/>
</dbReference>
<gene>
    <name evidence="6" type="primary">ackA</name>
    <name evidence="8" type="ORF">FC07_GL001362</name>
</gene>
<dbReference type="GO" id="GO:0005737">
    <property type="term" value="C:cytoplasm"/>
    <property type="evidence" value="ECO:0007669"/>
    <property type="project" value="UniProtKB-SubCell"/>
</dbReference>
<dbReference type="RefSeq" id="WP_057903854.1">
    <property type="nucleotide sequence ID" value="NZ_AZDA01000021.1"/>
</dbReference>
<comment type="pathway">
    <text evidence="6">Metabolic intermediate biosynthesis; acetyl-CoA biosynthesis; acetyl-CoA from acetate: step 1/2.</text>
</comment>
<feature type="site" description="Transition state stabilizer" evidence="6">
    <location>
        <position position="240"/>
    </location>
</feature>
<dbReference type="PIRSF" id="PIRSF000722">
    <property type="entry name" value="Acetate_prop_kin"/>
    <property type="match status" value="1"/>
</dbReference>
<keyword evidence="2 6" id="KW-0808">Transferase</keyword>
<dbReference type="Proteomes" id="UP000051461">
    <property type="component" value="Unassembled WGS sequence"/>
</dbReference>
<proteinExistence type="inferred from homology"/>
<dbReference type="GO" id="GO:0008776">
    <property type="term" value="F:acetate kinase activity"/>
    <property type="evidence" value="ECO:0007669"/>
    <property type="project" value="UniProtKB-UniRule"/>
</dbReference>
<evidence type="ECO:0000256" key="3">
    <source>
        <dbReference type="ARBA" id="ARBA00022741"/>
    </source>
</evidence>
<dbReference type="InterPro" id="IPR000890">
    <property type="entry name" value="Aliphatic_acid_kin_short-chain"/>
</dbReference>
<dbReference type="PRINTS" id="PR00471">
    <property type="entry name" value="ACETATEKNASE"/>
</dbReference>
<comment type="subunit">
    <text evidence="6">Homodimer.</text>
</comment>
<evidence type="ECO:0000256" key="6">
    <source>
        <dbReference type="HAMAP-Rule" id="MF_00020"/>
    </source>
</evidence>
<dbReference type="PROSITE" id="PS01075">
    <property type="entry name" value="ACETATE_KINASE_1"/>
    <property type="match status" value="1"/>
</dbReference>
<evidence type="ECO:0000256" key="2">
    <source>
        <dbReference type="ARBA" id="ARBA00022679"/>
    </source>
</evidence>
<comment type="caution">
    <text evidence="6">Lacks conserved residue(s) required for the propagation of feature annotation.</text>
</comment>
<feature type="binding site" evidence="6">
    <location>
        <position position="382"/>
    </location>
    <ligand>
        <name>Mg(2+)</name>
        <dbReference type="ChEBI" id="CHEBI:18420"/>
    </ligand>
</feature>
<keyword evidence="5 6" id="KW-0067">ATP-binding</keyword>
<feature type="active site" description="Proton donor/acceptor" evidence="6">
    <location>
        <position position="147"/>
    </location>
</feature>
<evidence type="ECO:0000256" key="1">
    <source>
        <dbReference type="ARBA" id="ARBA00008748"/>
    </source>
</evidence>
<dbReference type="PANTHER" id="PTHR21060:SF15">
    <property type="entry name" value="ACETATE KINASE-RELATED"/>
    <property type="match status" value="1"/>
</dbReference>
<keyword evidence="6" id="KW-0460">Magnesium</keyword>
<dbReference type="GO" id="GO:0000287">
    <property type="term" value="F:magnesium ion binding"/>
    <property type="evidence" value="ECO:0007669"/>
    <property type="project" value="UniProtKB-UniRule"/>
</dbReference>
<dbReference type="HAMAP" id="MF_00020">
    <property type="entry name" value="Acetate_kinase"/>
    <property type="match status" value="1"/>
</dbReference>
<dbReference type="InterPro" id="IPR043129">
    <property type="entry name" value="ATPase_NBD"/>
</dbReference>
<dbReference type="GO" id="GO:0005524">
    <property type="term" value="F:ATP binding"/>
    <property type="evidence" value="ECO:0007669"/>
    <property type="project" value="UniProtKB-KW"/>
</dbReference>
<organism evidence="8 9">
    <name type="scientific">Loigolactobacillus bifermentans DSM 20003</name>
    <dbReference type="NCBI Taxonomy" id="1423726"/>
    <lineage>
        <taxon>Bacteria</taxon>
        <taxon>Bacillati</taxon>
        <taxon>Bacillota</taxon>
        <taxon>Bacilli</taxon>
        <taxon>Lactobacillales</taxon>
        <taxon>Lactobacillaceae</taxon>
        <taxon>Loigolactobacillus</taxon>
    </lineage>
</organism>
<protein>
    <recommendedName>
        <fullName evidence="6">Acetate kinase</fullName>
        <ecNumber evidence="6">2.7.2.1</ecNumber>
    </recommendedName>
    <alternativeName>
        <fullName evidence="6">Acetokinase</fullName>
    </alternativeName>
</protein>
<evidence type="ECO:0000256" key="7">
    <source>
        <dbReference type="RuleBase" id="RU003835"/>
    </source>
</evidence>
<dbReference type="Gene3D" id="3.30.420.40">
    <property type="match status" value="2"/>
</dbReference>
<dbReference type="Pfam" id="PF00871">
    <property type="entry name" value="Acetate_kinase"/>
    <property type="match status" value="1"/>
</dbReference>
<keyword evidence="4 6" id="KW-0418">Kinase</keyword>
<reference evidence="8 9" key="1">
    <citation type="journal article" date="2015" name="Genome Announc.">
        <title>Expanding the biotechnology potential of lactobacilli through comparative genomics of 213 strains and associated genera.</title>
        <authorList>
            <person name="Sun Z."/>
            <person name="Harris H.M."/>
            <person name="McCann A."/>
            <person name="Guo C."/>
            <person name="Argimon S."/>
            <person name="Zhang W."/>
            <person name="Yang X."/>
            <person name="Jeffery I.B."/>
            <person name="Cooney J.C."/>
            <person name="Kagawa T.F."/>
            <person name="Liu W."/>
            <person name="Song Y."/>
            <person name="Salvetti E."/>
            <person name="Wrobel A."/>
            <person name="Rasinkangas P."/>
            <person name="Parkhill J."/>
            <person name="Rea M.C."/>
            <person name="O'Sullivan O."/>
            <person name="Ritari J."/>
            <person name="Douillard F.P."/>
            <person name="Paul Ross R."/>
            <person name="Yang R."/>
            <person name="Briner A.E."/>
            <person name="Felis G.E."/>
            <person name="de Vos W.M."/>
            <person name="Barrangou R."/>
            <person name="Klaenhammer T.R."/>
            <person name="Caufield P.W."/>
            <person name="Cui Y."/>
            <person name="Zhang H."/>
            <person name="O'Toole P.W."/>
        </authorList>
    </citation>
    <scope>NUCLEOTIDE SEQUENCE [LARGE SCALE GENOMIC DNA]</scope>
    <source>
        <strain evidence="8 9">DSM 20003</strain>
    </source>
</reference>
<comment type="function">
    <text evidence="6">Catalyzes the formation of acetyl phosphate from acetate and ATP. Can also catalyze the reverse reaction.</text>
</comment>
<keyword evidence="3 6" id="KW-0547">Nucleotide-binding</keyword>
<dbReference type="EC" id="2.7.2.1" evidence="6"/>
<feature type="binding site" evidence="6">
    <location>
        <begin position="282"/>
        <end position="284"/>
    </location>
    <ligand>
        <name>ATP</name>
        <dbReference type="ChEBI" id="CHEBI:30616"/>
    </ligand>
</feature>
<evidence type="ECO:0000313" key="9">
    <source>
        <dbReference type="Proteomes" id="UP000051461"/>
    </source>
</evidence>
<dbReference type="OrthoDB" id="9802453at2"/>
<dbReference type="NCBIfam" id="TIGR00016">
    <property type="entry name" value="ackA"/>
    <property type="match status" value="1"/>
</dbReference>
<comment type="caution">
    <text evidence="8">The sequence shown here is derived from an EMBL/GenBank/DDBJ whole genome shotgun (WGS) entry which is preliminary data.</text>
</comment>
<evidence type="ECO:0000256" key="5">
    <source>
        <dbReference type="ARBA" id="ARBA00022840"/>
    </source>
</evidence>
<feature type="site" description="Transition state stabilizer" evidence="6">
    <location>
        <position position="179"/>
    </location>
</feature>
<dbReference type="PROSITE" id="PS01076">
    <property type="entry name" value="ACETATE_KINASE_2"/>
    <property type="match status" value="1"/>
</dbReference>
<dbReference type="STRING" id="1423726.FC07_GL001362"/>
<dbReference type="AlphaFoldDB" id="A0A0R1H103"/>
<keyword evidence="6" id="KW-0963">Cytoplasm</keyword>
<comment type="subcellular location">
    <subcellularLocation>
        <location evidence="6">Cytoplasm</location>
    </subcellularLocation>
</comment>
<evidence type="ECO:0000313" key="8">
    <source>
        <dbReference type="EMBL" id="KRK40160.1"/>
    </source>
</evidence>
<feature type="binding site" evidence="6">
    <location>
        <position position="8"/>
    </location>
    <ligand>
        <name>Mg(2+)</name>
        <dbReference type="ChEBI" id="CHEBI:18420"/>
    </ligand>
</feature>
<dbReference type="SUPFAM" id="SSF53067">
    <property type="entry name" value="Actin-like ATPase domain"/>
    <property type="match status" value="2"/>
</dbReference>
<dbReference type="InterPro" id="IPR004372">
    <property type="entry name" value="Ac/propionate_kinase"/>
</dbReference>
<dbReference type="UniPathway" id="UPA00340">
    <property type="reaction ID" value="UER00458"/>
</dbReference>
<dbReference type="PATRIC" id="fig|1423726.3.peg.1407"/>
<dbReference type="InterPro" id="IPR023865">
    <property type="entry name" value="Aliphatic_acid_kinase_CS"/>
</dbReference>
<comment type="catalytic activity">
    <reaction evidence="6">
        <text>acetate + ATP = acetyl phosphate + ADP</text>
        <dbReference type="Rhea" id="RHEA:11352"/>
        <dbReference type="ChEBI" id="CHEBI:22191"/>
        <dbReference type="ChEBI" id="CHEBI:30089"/>
        <dbReference type="ChEBI" id="CHEBI:30616"/>
        <dbReference type="ChEBI" id="CHEBI:456216"/>
        <dbReference type="EC" id="2.7.2.1"/>
    </reaction>
</comment>
<comment type="similarity">
    <text evidence="1 6 7">Belongs to the acetokinase family.</text>
</comment>
<keyword evidence="6" id="KW-0479">Metal-binding</keyword>
<comment type="cofactor">
    <cofactor evidence="6">
        <name>Mg(2+)</name>
        <dbReference type="ChEBI" id="CHEBI:18420"/>
    </cofactor>
    <cofactor evidence="6">
        <name>Mn(2+)</name>
        <dbReference type="ChEBI" id="CHEBI:29035"/>
    </cofactor>
    <text evidence="6">Mg(2+). Can also accept Mn(2+).</text>
</comment>
<feature type="binding site" evidence="6">
    <location>
        <begin position="207"/>
        <end position="211"/>
    </location>
    <ligand>
        <name>ATP</name>
        <dbReference type="ChEBI" id="CHEBI:30616"/>
    </ligand>
</feature>